<dbReference type="SUPFAM" id="SSF103473">
    <property type="entry name" value="MFS general substrate transporter"/>
    <property type="match status" value="1"/>
</dbReference>
<evidence type="ECO:0000313" key="9">
    <source>
        <dbReference type="EMBL" id="PKW27762.1"/>
    </source>
</evidence>
<dbReference type="Pfam" id="PF07690">
    <property type="entry name" value="MFS_1"/>
    <property type="match status" value="1"/>
</dbReference>
<reference evidence="9 10" key="1">
    <citation type="submission" date="2017-12" db="EMBL/GenBank/DDBJ databases">
        <title>Sequencing the genomes of 1000 Actinobacteria strains.</title>
        <authorList>
            <person name="Klenk H.-P."/>
        </authorList>
    </citation>
    <scope>NUCLEOTIDE SEQUENCE [LARGE SCALE GENOMIC DNA]</scope>
    <source>
        <strain evidence="9 10">DSM 12806</strain>
    </source>
</reference>
<sequence length="436" mass="43832">MRHPGRMALRGNAPRGRVPCTCVPAPRHPALATAALILGGVAIGTTEFVTMGLLPRIADGVQVSIPVAGHTISAYAAGVVSGAPLIAALGATRPRKGLLLSLMAAFAVGNVLSALAPSYELLVAARFLSGLPHGAFFGVAALVAVDLAPNGRAGRAVGTVMLGIPIANVLGVPGATWLGQHAGWRSAYWLVAVLGAATVALVALGVPRLAADPTRTVRAELSALKSLQVMLTLAVAAIGFGGMFAMYSYIAPTVTEVTGLSESAVPVFLLVFGAAGFVGNLVAGRMGDWSVLRSVVIGMVGLGVGLALFALAAPYAVAALVVLALVSMLASVLVINLQLRLMQVAGAAQTLAAAGNHAALNAANALGAWLGGVVIAAGYAYTAPSWVGVGLAVLGLGVLALSVRLHRRDTRGSRADRPGSRRAVAQALSRSSSSVG</sequence>
<feature type="transmembrane region" description="Helical" evidence="7">
    <location>
        <begin position="263"/>
        <end position="283"/>
    </location>
</feature>
<feature type="transmembrane region" description="Helical" evidence="7">
    <location>
        <begin position="34"/>
        <end position="54"/>
    </location>
</feature>
<dbReference type="PANTHER" id="PTHR43124">
    <property type="entry name" value="PURINE EFFLUX PUMP PBUE"/>
    <property type="match status" value="1"/>
</dbReference>
<evidence type="ECO:0000256" key="6">
    <source>
        <dbReference type="SAM" id="MobiDB-lite"/>
    </source>
</evidence>
<dbReference type="EMBL" id="PJNE01000001">
    <property type="protein sequence ID" value="PKW27762.1"/>
    <property type="molecule type" value="Genomic_DNA"/>
</dbReference>
<evidence type="ECO:0000313" key="10">
    <source>
        <dbReference type="Proteomes" id="UP000233781"/>
    </source>
</evidence>
<dbReference type="InterPro" id="IPR020846">
    <property type="entry name" value="MFS_dom"/>
</dbReference>
<dbReference type="CDD" id="cd17324">
    <property type="entry name" value="MFS_NepI_like"/>
    <property type="match status" value="1"/>
</dbReference>
<feature type="transmembrane region" description="Helical" evidence="7">
    <location>
        <begin position="317"/>
        <end position="337"/>
    </location>
</feature>
<keyword evidence="10" id="KW-1185">Reference proteome</keyword>
<name>A0A2N3YLP6_9MICO</name>
<gene>
    <name evidence="9" type="ORF">ATL31_2613</name>
</gene>
<dbReference type="PANTHER" id="PTHR43124:SF3">
    <property type="entry name" value="CHLORAMPHENICOL EFFLUX PUMP RV0191"/>
    <property type="match status" value="1"/>
</dbReference>
<evidence type="ECO:0000256" key="3">
    <source>
        <dbReference type="ARBA" id="ARBA00022692"/>
    </source>
</evidence>
<dbReference type="GO" id="GO:0005886">
    <property type="term" value="C:plasma membrane"/>
    <property type="evidence" value="ECO:0007669"/>
    <property type="project" value="UniProtKB-SubCell"/>
</dbReference>
<feature type="transmembrane region" description="Helical" evidence="7">
    <location>
        <begin position="186"/>
        <end position="206"/>
    </location>
</feature>
<dbReference type="InterPro" id="IPR036259">
    <property type="entry name" value="MFS_trans_sf"/>
</dbReference>
<keyword evidence="2" id="KW-1003">Cell membrane</keyword>
<keyword evidence="3 7" id="KW-0812">Transmembrane</keyword>
<keyword evidence="5 7" id="KW-0472">Membrane</keyword>
<feature type="transmembrane region" description="Helical" evidence="7">
    <location>
        <begin position="358"/>
        <end position="380"/>
    </location>
</feature>
<evidence type="ECO:0000256" key="7">
    <source>
        <dbReference type="SAM" id="Phobius"/>
    </source>
</evidence>
<dbReference type="InterPro" id="IPR050189">
    <property type="entry name" value="MFS_Efflux_Transporters"/>
</dbReference>
<feature type="domain" description="Major facilitator superfamily (MFS) profile" evidence="8">
    <location>
        <begin position="32"/>
        <end position="407"/>
    </location>
</feature>
<comment type="caution">
    <text evidence="9">The sequence shown here is derived from an EMBL/GenBank/DDBJ whole genome shotgun (WGS) entry which is preliminary data.</text>
</comment>
<feature type="transmembrane region" description="Helical" evidence="7">
    <location>
        <begin position="74"/>
        <end position="91"/>
    </location>
</feature>
<feature type="compositionally biased region" description="Basic and acidic residues" evidence="6">
    <location>
        <begin position="410"/>
        <end position="419"/>
    </location>
</feature>
<feature type="transmembrane region" description="Helical" evidence="7">
    <location>
        <begin position="290"/>
        <end position="311"/>
    </location>
</feature>
<evidence type="ECO:0000259" key="8">
    <source>
        <dbReference type="PROSITE" id="PS50850"/>
    </source>
</evidence>
<dbReference type="AlphaFoldDB" id="A0A2N3YLP6"/>
<dbReference type="GO" id="GO:0022857">
    <property type="term" value="F:transmembrane transporter activity"/>
    <property type="evidence" value="ECO:0007669"/>
    <property type="project" value="InterPro"/>
</dbReference>
<feature type="region of interest" description="Disordered" evidence="6">
    <location>
        <begin position="410"/>
        <end position="436"/>
    </location>
</feature>
<dbReference type="InterPro" id="IPR011701">
    <property type="entry name" value="MFS"/>
</dbReference>
<organism evidence="9 10">
    <name type="scientific">Phycicoccus duodecadis</name>
    <dbReference type="NCBI Taxonomy" id="173053"/>
    <lineage>
        <taxon>Bacteria</taxon>
        <taxon>Bacillati</taxon>
        <taxon>Actinomycetota</taxon>
        <taxon>Actinomycetes</taxon>
        <taxon>Micrococcales</taxon>
        <taxon>Intrasporangiaceae</taxon>
        <taxon>Phycicoccus</taxon>
    </lineage>
</organism>
<proteinExistence type="predicted"/>
<dbReference type="Proteomes" id="UP000233781">
    <property type="component" value="Unassembled WGS sequence"/>
</dbReference>
<evidence type="ECO:0000256" key="1">
    <source>
        <dbReference type="ARBA" id="ARBA00004651"/>
    </source>
</evidence>
<feature type="transmembrane region" description="Helical" evidence="7">
    <location>
        <begin position="227"/>
        <end position="251"/>
    </location>
</feature>
<evidence type="ECO:0000256" key="2">
    <source>
        <dbReference type="ARBA" id="ARBA00022475"/>
    </source>
</evidence>
<protein>
    <submittedName>
        <fullName evidence="9">DHA1 family inner membrane transport protein</fullName>
    </submittedName>
</protein>
<evidence type="ECO:0000256" key="5">
    <source>
        <dbReference type="ARBA" id="ARBA00023136"/>
    </source>
</evidence>
<keyword evidence="4 7" id="KW-1133">Transmembrane helix</keyword>
<feature type="transmembrane region" description="Helical" evidence="7">
    <location>
        <begin position="386"/>
        <end position="405"/>
    </location>
</feature>
<feature type="transmembrane region" description="Helical" evidence="7">
    <location>
        <begin position="160"/>
        <end position="180"/>
    </location>
</feature>
<accession>A0A2N3YLP6</accession>
<evidence type="ECO:0000256" key="4">
    <source>
        <dbReference type="ARBA" id="ARBA00022989"/>
    </source>
</evidence>
<comment type="subcellular location">
    <subcellularLocation>
        <location evidence="1">Cell membrane</location>
        <topology evidence="1">Multi-pass membrane protein</topology>
    </subcellularLocation>
</comment>
<feature type="transmembrane region" description="Helical" evidence="7">
    <location>
        <begin position="131"/>
        <end position="148"/>
    </location>
</feature>
<dbReference type="PROSITE" id="PS50850">
    <property type="entry name" value="MFS"/>
    <property type="match status" value="1"/>
</dbReference>
<feature type="transmembrane region" description="Helical" evidence="7">
    <location>
        <begin position="98"/>
        <end position="119"/>
    </location>
</feature>
<dbReference type="Gene3D" id="1.20.1250.20">
    <property type="entry name" value="MFS general substrate transporter like domains"/>
    <property type="match status" value="2"/>
</dbReference>